<dbReference type="InterPro" id="IPR006094">
    <property type="entry name" value="Oxid_FAD_bind_N"/>
</dbReference>
<dbReference type="InterPro" id="IPR016171">
    <property type="entry name" value="Vanillyl_alc_oxidase_C-sub2"/>
</dbReference>
<comment type="caution">
    <text evidence="6">The sequence shown here is derived from an EMBL/GenBank/DDBJ whole genome shotgun (WGS) entry which is preliminary data.</text>
</comment>
<dbReference type="Gene3D" id="3.30.70.2740">
    <property type="match status" value="1"/>
</dbReference>
<evidence type="ECO:0000313" key="7">
    <source>
        <dbReference type="Proteomes" id="UP000236173"/>
    </source>
</evidence>
<dbReference type="Gene3D" id="3.30.465.10">
    <property type="match status" value="1"/>
</dbReference>
<dbReference type="Gene3D" id="1.10.45.10">
    <property type="entry name" value="Vanillyl-alcohol Oxidase, Chain A, domain 4"/>
    <property type="match status" value="1"/>
</dbReference>
<comment type="cofactor">
    <cofactor evidence="1">
        <name>FAD</name>
        <dbReference type="ChEBI" id="CHEBI:57692"/>
    </cofactor>
</comment>
<feature type="domain" description="FAD-binding PCMH-type" evidence="5">
    <location>
        <begin position="37"/>
        <end position="215"/>
    </location>
</feature>
<dbReference type="InterPro" id="IPR016169">
    <property type="entry name" value="FAD-bd_PCMH_sub2"/>
</dbReference>
<dbReference type="SUPFAM" id="SSF56176">
    <property type="entry name" value="FAD-binding/transporter-associated domain-like"/>
    <property type="match status" value="1"/>
</dbReference>
<dbReference type="PROSITE" id="PS51387">
    <property type="entry name" value="FAD_PCMH"/>
    <property type="match status" value="1"/>
</dbReference>
<evidence type="ECO:0000313" key="6">
    <source>
        <dbReference type="EMBL" id="GBC99339.1"/>
    </source>
</evidence>
<evidence type="ECO:0000256" key="1">
    <source>
        <dbReference type="ARBA" id="ARBA00001974"/>
    </source>
</evidence>
<dbReference type="InterPro" id="IPR016164">
    <property type="entry name" value="FAD-linked_Oxase-like_C"/>
</dbReference>
<gene>
    <name evidence="6" type="ORF">HRbin17_01861</name>
</gene>
<dbReference type="SUPFAM" id="SSF55103">
    <property type="entry name" value="FAD-linked oxidases, C-terminal domain"/>
    <property type="match status" value="1"/>
</dbReference>
<dbReference type="AlphaFoldDB" id="A0A2H5XDT1"/>
<name>A0A2H5XDT1_9BACT</name>
<proteinExistence type="predicted"/>
<dbReference type="InterPro" id="IPR016167">
    <property type="entry name" value="FAD-bd_PCMH_sub1"/>
</dbReference>
<dbReference type="PANTHER" id="PTHR42934">
    <property type="entry name" value="GLYCOLATE OXIDASE SUBUNIT GLCD"/>
    <property type="match status" value="1"/>
</dbReference>
<organism evidence="6 7">
    <name type="scientific">Candidatus Fervidibacter japonicus</name>
    <dbReference type="NCBI Taxonomy" id="2035412"/>
    <lineage>
        <taxon>Bacteria</taxon>
        <taxon>Candidatus Fervidibacterota</taxon>
        <taxon>Candidatus Fervidibacter</taxon>
    </lineage>
</organism>
<evidence type="ECO:0000256" key="4">
    <source>
        <dbReference type="ARBA" id="ARBA00023002"/>
    </source>
</evidence>
<reference evidence="7" key="1">
    <citation type="submission" date="2017-09" db="EMBL/GenBank/DDBJ databases">
        <title>Metaegenomics of thermophilic ammonia-oxidizing enrichment culture.</title>
        <authorList>
            <person name="Kato S."/>
            <person name="Suzuki K."/>
        </authorList>
    </citation>
    <scope>NUCLEOTIDE SEQUENCE [LARGE SCALE GENOMIC DNA]</scope>
</reference>
<dbReference type="GO" id="GO:0071949">
    <property type="term" value="F:FAD binding"/>
    <property type="evidence" value="ECO:0007669"/>
    <property type="project" value="InterPro"/>
</dbReference>
<keyword evidence="3" id="KW-0274">FAD</keyword>
<sequence>MDRDALLRDLQAIVGADGVIAHPAELVVYETDGLSVFKHPPDMVVFPRSREEVVAVVRTLRRYGLPLIPRGAGTGLSGGALAERGGVLIATTRMKRILEVDIRNRCALVEAGVVNIHITNAVKQWRYHYAPDPSSQVVSTIGGNIAENSGGPHTLKYGVTTNHILGVEVVLPDGEVVWLGGKTEEGIGYDLRGVFIGSEGTFGIVTQAWVKLTRDPQSYRTLRVSFASVDDAAQAVSDIIAAGIIPAAAEFVDHVALQALKDAFGLQLPEGTRALLVIELDGLEAALDRQAERVKDICRKNNAVEILLARTEEERAQLWFARKRAFGALGRLTPSYITQDGMVPRSRLPEMMRFIYAVGEQYRLRIANIFHAGDGNLHPCILFDERKPDEVERALQVSAEIIRRCVEVGGSVTGEHGVGLEKRAFMPFMFTPDELAIMRRIKSVFDPDGVCNPGKIFPEEHEGAEPVIVGKRRPAAM</sequence>
<dbReference type="GO" id="GO:0016491">
    <property type="term" value="F:oxidoreductase activity"/>
    <property type="evidence" value="ECO:0007669"/>
    <property type="project" value="UniProtKB-KW"/>
</dbReference>
<dbReference type="Gene3D" id="3.30.70.2190">
    <property type="match status" value="1"/>
</dbReference>
<dbReference type="EMBL" id="BEHT01000025">
    <property type="protein sequence ID" value="GBC99339.1"/>
    <property type="molecule type" value="Genomic_DNA"/>
</dbReference>
<dbReference type="PANTHER" id="PTHR42934:SF1">
    <property type="entry name" value="GLYCOLATE OXIDASE SUBUNIT GLCD"/>
    <property type="match status" value="1"/>
</dbReference>
<dbReference type="InterPro" id="IPR016166">
    <property type="entry name" value="FAD-bd_PCMH"/>
</dbReference>
<dbReference type="InterPro" id="IPR036318">
    <property type="entry name" value="FAD-bd_PCMH-like_sf"/>
</dbReference>
<evidence type="ECO:0000259" key="5">
    <source>
        <dbReference type="PROSITE" id="PS51387"/>
    </source>
</evidence>
<dbReference type="InterPro" id="IPR004113">
    <property type="entry name" value="FAD-bd_oxidored_4_C"/>
</dbReference>
<dbReference type="Pfam" id="PF02913">
    <property type="entry name" value="FAD-oxidase_C"/>
    <property type="match status" value="1"/>
</dbReference>
<protein>
    <submittedName>
        <fullName evidence="6">Putative FAD-linked oxidoreductase</fullName>
        <ecNumber evidence="6">1.-.-.-</ecNumber>
    </submittedName>
</protein>
<keyword evidence="2" id="KW-0285">Flavoprotein</keyword>
<dbReference type="Proteomes" id="UP000236173">
    <property type="component" value="Unassembled WGS sequence"/>
</dbReference>
<dbReference type="FunFam" id="1.10.45.10:FF:000001">
    <property type="entry name" value="D-lactate dehydrogenase mitochondrial"/>
    <property type="match status" value="1"/>
</dbReference>
<evidence type="ECO:0000256" key="2">
    <source>
        <dbReference type="ARBA" id="ARBA00022630"/>
    </source>
</evidence>
<dbReference type="InterPro" id="IPR051914">
    <property type="entry name" value="FAD-linked_OxidoTrans_Type4"/>
</dbReference>
<evidence type="ECO:0000256" key="3">
    <source>
        <dbReference type="ARBA" id="ARBA00022827"/>
    </source>
</evidence>
<accession>A0A2H5XDT1</accession>
<dbReference type="Gene3D" id="3.30.43.10">
    <property type="entry name" value="Uridine Diphospho-n-acetylenolpyruvylglucosamine Reductase, domain 2"/>
    <property type="match status" value="1"/>
</dbReference>
<keyword evidence="4 6" id="KW-0560">Oxidoreductase</keyword>
<dbReference type="EC" id="1.-.-.-" evidence="6"/>
<dbReference type="Pfam" id="PF01565">
    <property type="entry name" value="FAD_binding_4"/>
    <property type="match status" value="1"/>
</dbReference>